<feature type="region of interest" description="Disordered" evidence="1">
    <location>
        <begin position="526"/>
        <end position="546"/>
    </location>
</feature>
<reference evidence="2 3" key="1">
    <citation type="submission" date="2024-10" db="EMBL/GenBank/DDBJ databases">
        <title>Updated reference genomes for cyclostephanoid diatoms.</title>
        <authorList>
            <person name="Roberts W.R."/>
            <person name="Alverson A.J."/>
        </authorList>
    </citation>
    <scope>NUCLEOTIDE SEQUENCE [LARGE SCALE GENOMIC DNA]</scope>
    <source>
        <strain evidence="2 3">AJA276-08</strain>
    </source>
</reference>
<sequence length="931" mass="103947">MTSSTKSSLASDLWRIVLLGIAFDLSRYATREILGALSSKINDDGGEEYRQGQSVARCDTGKQISPSDLHPRGSDGGDDNEQRSAANADEVFNISTLASTAVEIIERLESHLNRLLKDLSNKIRVRRLLSWAFSGLLPWGNDIGDDCEVKENDASDGLGKFSPVPTARLPPSIPFDNNEIERRPRSDSLRSMVTECSVSTQTLNPPIVEKDERKYLEILVHNVSHTDLIMGLSGDKTPEANDTDEKYIVCRPRFSAFDMFSRRVLNELQGQVDSSPSEELYSSNSVSSRHPLHQKIISYPRYERSSKTARYTLVTPRPSDQYMLPVGFNLERNEGINNTAVDPGEMQNLRLRGRDIGKVDPRLLGETPRRFNLPQQRLETIHSTPLDEGTGTHTPSRSRQEALRINAVFFPLLATLLPRWLGNIADKFGGTQGETTIVAAPLHTPNVKKVVVLVSGVGTPRNWTHSMSGNSTQTCAELMELFIHVLYPDITVVRIHSETNIFRYDENITFATQELMPCIDSYRDAHARSEPYPDENNAPSSERNPFHPDWRQTVSVTYSFADGSAARSHAIQAALRQYRPTYFHFWQLKTFWHESKITDEDIEVHSFEEMETVPAMAVDQTPDTVIMVVNEMKAFRKYYEETVKAGGRNDVETFWLRKSKQPVLAVLLVQKPDGKYVLYRGTNMEVSMPTGSLCAERNVIGTALANDPGLKREDLLMVAVLSLQLPGNPAKKCSPPPGPPLCRPVVSSGRAGVDFAKDVADKLKQHQSQGAMGRELSTSSFAGIAEERRSHSSDEWELELDRADHSGMSPLASPFLSAKQFVESSNSAKAAFIPDLSLSRLSERGPSDLSCGDSTPKRRISLYQKKSKSNMGEDVKRQKVLMQPLQDMNPLKPCGACNEWLKKIAQSNPHFKVLTFTDNQCNGVYISPCDD</sequence>
<dbReference type="EMBL" id="JALLAZ020001326">
    <property type="protein sequence ID" value="KAL3776894.1"/>
    <property type="molecule type" value="Genomic_DNA"/>
</dbReference>
<dbReference type="Pfam" id="PF14421">
    <property type="entry name" value="LmjF365940-deam"/>
    <property type="match status" value="1"/>
</dbReference>
<gene>
    <name evidence="2" type="ORF">ACHAW5_011016</name>
</gene>
<dbReference type="Proteomes" id="UP001530315">
    <property type="component" value="Unassembled WGS sequence"/>
</dbReference>
<dbReference type="AlphaFoldDB" id="A0ABD3NNH2"/>
<keyword evidence="3" id="KW-1185">Reference proteome</keyword>
<organism evidence="2 3">
    <name type="scientific">Stephanodiscus triporus</name>
    <dbReference type="NCBI Taxonomy" id="2934178"/>
    <lineage>
        <taxon>Eukaryota</taxon>
        <taxon>Sar</taxon>
        <taxon>Stramenopiles</taxon>
        <taxon>Ochrophyta</taxon>
        <taxon>Bacillariophyta</taxon>
        <taxon>Coscinodiscophyceae</taxon>
        <taxon>Thalassiosirophycidae</taxon>
        <taxon>Stephanodiscales</taxon>
        <taxon>Stephanodiscaceae</taxon>
        <taxon>Stephanodiscus</taxon>
    </lineage>
</organism>
<accession>A0ABD3NNH2</accession>
<feature type="region of interest" description="Disordered" evidence="1">
    <location>
        <begin position="55"/>
        <end position="87"/>
    </location>
</feature>
<evidence type="ECO:0000256" key="1">
    <source>
        <dbReference type="SAM" id="MobiDB-lite"/>
    </source>
</evidence>
<protein>
    <submittedName>
        <fullName evidence="2">Uncharacterized protein</fullName>
    </submittedName>
</protein>
<proteinExistence type="predicted"/>
<evidence type="ECO:0000313" key="2">
    <source>
        <dbReference type="EMBL" id="KAL3776894.1"/>
    </source>
</evidence>
<dbReference type="CDD" id="cd01283">
    <property type="entry name" value="cytidine_deaminase"/>
    <property type="match status" value="1"/>
</dbReference>
<name>A0ABD3NNH2_9STRA</name>
<feature type="region of interest" description="Disordered" evidence="1">
    <location>
        <begin position="156"/>
        <end position="187"/>
    </location>
</feature>
<evidence type="ECO:0000313" key="3">
    <source>
        <dbReference type="Proteomes" id="UP001530315"/>
    </source>
</evidence>
<comment type="caution">
    <text evidence="2">The sequence shown here is derived from an EMBL/GenBank/DDBJ whole genome shotgun (WGS) entry which is preliminary data.</text>
</comment>
<dbReference type="Gene3D" id="3.40.140.10">
    <property type="entry name" value="Cytidine Deaminase, domain 2"/>
    <property type="match status" value="1"/>
</dbReference>
<dbReference type="InterPro" id="IPR032723">
    <property type="entry name" value="Deaminase_LmjF365940"/>
</dbReference>